<dbReference type="OrthoDB" id="8688271at2"/>
<reference evidence="1 2" key="1">
    <citation type="journal article" date="2012" name="BMC Genomics">
        <title>Comparative genomics of the classical Bordetella subspecies: the evolution and exchange of virulence-associated diversity amongst closely related pathogens.</title>
        <authorList>
            <person name="Park J."/>
            <person name="Zhang Y."/>
            <person name="Buboltz A.M."/>
            <person name="Zhang X."/>
            <person name="Schuster S.C."/>
            <person name="Ahuja U."/>
            <person name="Liu M."/>
            <person name="Miller J.F."/>
            <person name="Sebaihia M."/>
            <person name="Bentley S.D."/>
            <person name="Parkhill J."/>
            <person name="Harvill E.T."/>
        </authorList>
    </citation>
    <scope>NUCLEOTIDE SEQUENCE [LARGE SCALE GENOMIC DNA]</scope>
    <source>
        <strain evidence="1 2">253</strain>
    </source>
</reference>
<gene>
    <name evidence="1" type="ORF">BN112_1317</name>
</gene>
<protein>
    <submittedName>
        <fullName evidence="1">Uncharacterized protein</fullName>
    </submittedName>
</protein>
<dbReference type="EMBL" id="HE965806">
    <property type="protein sequence ID" value="CCJ53235.1"/>
    <property type="molecule type" value="Genomic_DNA"/>
</dbReference>
<name>A0A0C6P4T2_BORBO</name>
<sequence>MHETTARLFAAIEEMSPGEAVTSRVAARMNVADNRVTNWKTRGISFEGAVQAEAAYGIPAAWIMYGQMPSLPSQWPFEKWVPLEAIKRLPPDSVGFIAHSIRSALNELTEIDDKSRISKTS</sequence>
<organism evidence="1 2">
    <name type="scientific">Bordetella bronchiseptica 253</name>
    <dbReference type="NCBI Taxonomy" id="568707"/>
    <lineage>
        <taxon>Bacteria</taxon>
        <taxon>Pseudomonadati</taxon>
        <taxon>Pseudomonadota</taxon>
        <taxon>Betaproteobacteria</taxon>
        <taxon>Burkholderiales</taxon>
        <taxon>Alcaligenaceae</taxon>
        <taxon>Bordetella</taxon>
    </lineage>
</organism>
<dbReference type="KEGG" id="bbh:BN112_1317"/>
<proteinExistence type="predicted"/>
<dbReference type="HOGENOM" id="CLU_2191931_0_0_4"/>
<dbReference type="Proteomes" id="UP000007564">
    <property type="component" value="Chromosome"/>
</dbReference>
<dbReference type="AlphaFoldDB" id="A0A0C6P4T2"/>
<evidence type="ECO:0000313" key="2">
    <source>
        <dbReference type="Proteomes" id="UP000007564"/>
    </source>
</evidence>
<evidence type="ECO:0000313" key="1">
    <source>
        <dbReference type="EMBL" id="CCJ53235.1"/>
    </source>
</evidence>
<accession>A0A0C6P4T2</accession>